<dbReference type="InterPro" id="IPR050463">
    <property type="entry name" value="Gfo/Idh/MocA_oxidrdct_glycsds"/>
</dbReference>
<dbReference type="InterPro" id="IPR000683">
    <property type="entry name" value="Gfo/Idh/MocA-like_OxRdtase_N"/>
</dbReference>
<reference evidence="3" key="1">
    <citation type="journal article" date="2014" name="Int. J. Syst. Evol. Microbiol.">
        <title>Complete genome sequence of Corynebacterium casei LMG S-19264T (=DSM 44701T), isolated from a smear-ripened cheese.</title>
        <authorList>
            <consortium name="US DOE Joint Genome Institute (JGI-PGF)"/>
            <person name="Walter F."/>
            <person name="Albersmeier A."/>
            <person name="Kalinowski J."/>
            <person name="Ruckert C."/>
        </authorList>
    </citation>
    <scope>NUCLEOTIDE SEQUENCE</scope>
    <source>
        <strain evidence="3">CGMCC 1.12997</strain>
    </source>
</reference>
<protein>
    <submittedName>
        <fullName evidence="3">Dehydrogenase</fullName>
    </submittedName>
</protein>
<organism evidence="3 4">
    <name type="scientific">Edaphobacter dinghuensis</name>
    <dbReference type="NCBI Taxonomy" id="1560005"/>
    <lineage>
        <taxon>Bacteria</taxon>
        <taxon>Pseudomonadati</taxon>
        <taxon>Acidobacteriota</taxon>
        <taxon>Terriglobia</taxon>
        <taxon>Terriglobales</taxon>
        <taxon>Acidobacteriaceae</taxon>
        <taxon>Edaphobacter</taxon>
    </lineage>
</organism>
<dbReference type="InterPro" id="IPR036291">
    <property type="entry name" value="NAD(P)-bd_dom_sf"/>
</dbReference>
<dbReference type="SUPFAM" id="SSF51735">
    <property type="entry name" value="NAD(P)-binding Rossmann-fold domains"/>
    <property type="match status" value="1"/>
</dbReference>
<dbReference type="PANTHER" id="PTHR43818">
    <property type="entry name" value="BCDNA.GH03377"/>
    <property type="match status" value="1"/>
</dbReference>
<dbReference type="EMBL" id="BMGT01000001">
    <property type="protein sequence ID" value="GGG63240.1"/>
    <property type="molecule type" value="Genomic_DNA"/>
</dbReference>
<evidence type="ECO:0000259" key="1">
    <source>
        <dbReference type="Pfam" id="PF01408"/>
    </source>
</evidence>
<proteinExistence type="predicted"/>
<dbReference type="Gene3D" id="3.30.360.10">
    <property type="entry name" value="Dihydrodipicolinate Reductase, domain 2"/>
    <property type="match status" value="1"/>
</dbReference>
<evidence type="ECO:0000313" key="4">
    <source>
        <dbReference type="Proteomes" id="UP000647241"/>
    </source>
</evidence>
<dbReference type="PANTHER" id="PTHR43818:SF5">
    <property type="entry name" value="OXIDOREDUCTASE FAMILY PROTEIN"/>
    <property type="match status" value="1"/>
</dbReference>
<dbReference type="AlphaFoldDB" id="A0A917H054"/>
<keyword evidence="4" id="KW-1185">Reference proteome</keyword>
<reference evidence="3" key="2">
    <citation type="submission" date="2020-09" db="EMBL/GenBank/DDBJ databases">
        <authorList>
            <person name="Sun Q."/>
            <person name="Zhou Y."/>
        </authorList>
    </citation>
    <scope>NUCLEOTIDE SEQUENCE</scope>
    <source>
        <strain evidence="3">CGMCC 1.12997</strain>
    </source>
</reference>
<gene>
    <name evidence="3" type="ORF">GCM10011585_00920</name>
</gene>
<feature type="domain" description="Gfo/Idh/MocA-like oxidoreductase N-terminal" evidence="1">
    <location>
        <begin position="32"/>
        <end position="152"/>
    </location>
</feature>
<sequence>MNRRRFLAAGTAMAMTARSYGQILGANNKVGLGIIGTGRRGRIVGGAFLADKRTQLTSIADTYDVTRQKVLAELPSELPKPEAYNAYEDLLAHKDVDAVLISTPDHLHVTIAQAALAAKKHVYLEKPTLHRWHEKNELINAAQQQKRVLQCGMQQRSGAHYKQAKQEFFDNGKLGQIVLVRAVWHDFSWQRRNIPDAPKPPRLDWERFLGPAPHVPYETVRYDSWRYFHDYGNGLLADILTHWVDVAQWMLNDASPQSAYATGGIYKLHDQRDNPDTVSAVIKYQNWNLNFESSVLPLRDDRPSVLFEGTEGLLDLARDGYTFTPRKGEAVRVDTTESLERAHTKNFLDAITQGESLNAPLEAGIAASVPVLMAVKSYWLKTVATSPDEISPRKKS</sequence>
<evidence type="ECO:0000313" key="3">
    <source>
        <dbReference type="EMBL" id="GGG63240.1"/>
    </source>
</evidence>
<dbReference type="Gene3D" id="3.40.50.720">
    <property type="entry name" value="NAD(P)-binding Rossmann-like Domain"/>
    <property type="match status" value="1"/>
</dbReference>
<dbReference type="Pfam" id="PF22725">
    <property type="entry name" value="GFO_IDH_MocA_C3"/>
    <property type="match status" value="1"/>
</dbReference>
<dbReference type="SUPFAM" id="SSF55347">
    <property type="entry name" value="Glyceraldehyde-3-phosphate dehydrogenase-like, C-terminal domain"/>
    <property type="match status" value="1"/>
</dbReference>
<comment type="caution">
    <text evidence="3">The sequence shown here is derived from an EMBL/GenBank/DDBJ whole genome shotgun (WGS) entry which is preliminary data.</text>
</comment>
<accession>A0A917H054</accession>
<feature type="domain" description="GFO/IDH/MocA-like oxidoreductase" evidence="2">
    <location>
        <begin position="221"/>
        <end position="313"/>
    </location>
</feature>
<dbReference type="Proteomes" id="UP000647241">
    <property type="component" value="Unassembled WGS sequence"/>
</dbReference>
<dbReference type="GO" id="GO:0000166">
    <property type="term" value="F:nucleotide binding"/>
    <property type="evidence" value="ECO:0007669"/>
    <property type="project" value="InterPro"/>
</dbReference>
<dbReference type="RefSeq" id="WP_188552220.1">
    <property type="nucleotide sequence ID" value="NZ_BMGT01000001.1"/>
</dbReference>
<name>A0A917H054_9BACT</name>
<dbReference type="Pfam" id="PF01408">
    <property type="entry name" value="GFO_IDH_MocA"/>
    <property type="match status" value="1"/>
</dbReference>
<evidence type="ECO:0000259" key="2">
    <source>
        <dbReference type="Pfam" id="PF22725"/>
    </source>
</evidence>
<dbReference type="InterPro" id="IPR055170">
    <property type="entry name" value="GFO_IDH_MocA-like_dom"/>
</dbReference>